<sequence length="93" mass="10832">MKDFCLKTSLPTSSFLILFAKKNASPEDMYLITLAEIDIILDTGWRRIKIAEFGEEYGQKTYLIPQDATRLLPTITKKYLYSLLNEYRFMPNA</sequence>
<dbReference type="Proteomes" id="UP001291687">
    <property type="component" value="Unassembled WGS sequence"/>
</dbReference>
<accession>A0ABU5NE92</accession>
<evidence type="ECO:0000313" key="1">
    <source>
        <dbReference type="EMBL" id="MEA0971493.1"/>
    </source>
</evidence>
<evidence type="ECO:0000313" key="2">
    <source>
        <dbReference type="Proteomes" id="UP001291687"/>
    </source>
</evidence>
<comment type="caution">
    <text evidence="1">The sequence shown here is derived from an EMBL/GenBank/DDBJ whole genome shotgun (WGS) entry which is preliminary data.</text>
</comment>
<organism evidence="1 2">
    <name type="scientific">Candidatus Megaera venefica</name>
    <dbReference type="NCBI Taxonomy" id="2055910"/>
    <lineage>
        <taxon>Bacteria</taxon>
        <taxon>Pseudomonadati</taxon>
        <taxon>Pseudomonadota</taxon>
        <taxon>Alphaproteobacteria</taxon>
        <taxon>Rickettsiales</taxon>
        <taxon>Rickettsiaceae</taxon>
        <taxon>Candidatus Megaera</taxon>
    </lineage>
</organism>
<proteinExistence type="predicted"/>
<protein>
    <submittedName>
        <fullName evidence="1">Uncharacterized protein</fullName>
    </submittedName>
</protein>
<reference evidence="1 2" key="1">
    <citation type="submission" date="2023-03" db="EMBL/GenBank/DDBJ databases">
        <title>Host association and intracellularity evolved multiple times independently in the Rickettsiales.</title>
        <authorList>
            <person name="Castelli M."/>
            <person name="Nardi T."/>
            <person name="Gammuto L."/>
            <person name="Bellinzona G."/>
            <person name="Sabaneyeva E."/>
            <person name="Potekhin A."/>
            <person name="Serra V."/>
            <person name="Petroni G."/>
            <person name="Sassera D."/>
        </authorList>
    </citation>
    <scope>NUCLEOTIDE SEQUENCE [LARGE SCALE GENOMIC DNA]</scope>
    <source>
        <strain evidence="1 2">Sr 2-6</strain>
    </source>
</reference>
<gene>
    <name evidence="1" type="ORF">Megvenef_01472</name>
</gene>
<dbReference type="RefSeq" id="WP_322777398.1">
    <property type="nucleotide sequence ID" value="NZ_JARJFB010000150.1"/>
</dbReference>
<dbReference type="EMBL" id="JARJFB010000150">
    <property type="protein sequence ID" value="MEA0971493.1"/>
    <property type="molecule type" value="Genomic_DNA"/>
</dbReference>
<keyword evidence="2" id="KW-1185">Reference proteome</keyword>
<name>A0ABU5NE92_9RICK</name>